<dbReference type="EMBL" id="JBFOLJ010000009">
    <property type="protein sequence ID" value="KAL2510271.1"/>
    <property type="molecule type" value="Genomic_DNA"/>
</dbReference>
<evidence type="ECO:0000313" key="3">
    <source>
        <dbReference type="EMBL" id="KAL2510271.1"/>
    </source>
</evidence>
<dbReference type="AlphaFoldDB" id="A0ABD1TC12"/>
<dbReference type="Pfam" id="PF13540">
    <property type="entry name" value="RCC1_2"/>
    <property type="match status" value="2"/>
</dbReference>
<keyword evidence="4" id="KW-1185">Reference proteome</keyword>
<evidence type="ECO:0000256" key="1">
    <source>
        <dbReference type="ARBA" id="ARBA00022737"/>
    </source>
</evidence>
<organism evidence="3 4">
    <name type="scientific">Forsythia ovata</name>
    <dbReference type="NCBI Taxonomy" id="205694"/>
    <lineage>
        <taxon>Eukaryota</taxon>
        <taxon>Viridiplantae</taxon>
        <taxon>Streptophyta</taxon>
        <taxon>Embryophyta</taxon>
        <taxon>Tracheophyta</taxon>
        <taxon>Spermatophyta</taxon>
        <taxon>Magnoliopsida</taxon>
        <taxon>eudicotyledons</taxon>
        <taxon>Gunneridae</taxon>
        <taxon>Pentapetalae</taxon>
        <taxon>asterids</taxon>
        <taxon>lamiids</taxon>
        <taxon>Lamiales</taxon>
        <taxon>Oleaceae</taxon>
        <taxon>Forsythieae</taxon>
        <taxon>Forsythia</taxon>
    </lineage>
</organism>
<evidence type="ECO:0000313" key="4">
    <source>
        <dbReference type="Proteomes" id="UP001604277"/>
    </source>
</evidence>
<dbReference type="PANTHER" id="PTHR22870">
    <property type="entry name" value="REGULATOR OF CHROMOSOME CONDENSATION"/>
    <property type="match status" value="1"/>
</dbReference>
<dbReference type="InterPro" id="IPR000408">
    <property type="entry name" value="Reg_chr_condens"/>
</dbReference>
<gene>
    <name evidence="3" type="ORF">Fot_33918</name>
</gene>
<sequence>MIAAGAEHTAAVTEDGALYSTGWDQYGNLGLIPEKFSIVEISGGSRHTMALTNDGMFYGWGWNKFGQVGVVDNVDHCSQVPFKFSHDQKGVHVSCGWRHTLVH</sequence>
<dbReference type="SUPFAM" id="SSF50985">
    <property type="entry name" value="RCC1/BLIP-II"/>
    <property type="match status" value="1"/>
</dbReference>
<keyword evidence="1" id="KW-0677">Repeat</keyword>
<reference evidence="4" key="1">
    <citation type="submission" date="2024-07" db="EMBL/GenBank/DDBJ databases">
        <title>Two chromosome-level genome assemblies of Korean endemic species Abeliophyllum distichum and Forsythia ovata (Oleaceae).</title>
        <authorList>
            <person name="Jang H."/>
        </authorList>
    </citation>
    <scope>NUCLEOTIDE SEQUENCE [LARGE SCALE GENOMIC DNA]</scope>
</reference>
<accession>A0ABD1TC12</accession>
<dbReference type="Gene3D" id="2.130.10.30">
    <property type="entry name" value="Regulator of chromosome condensation 1/beta-lactamase-inhibitor protein II"/>
    <property type="match status" value="1"/>
</dbReference>
<dbReference type="InterPro" id="IPR051210">
    <property type="entry name" value="Ub_ligase/GEF_domain"/>
</dbReference>
<evidence type="ECO:0000256" key="2">
    <source>
        <dbReference type="PROSITE-ProRule" id="PRU00235"/>
    </source>
</evidence>
<dbReference type="PROSITE" id="PS00626">
    <property type="entry name" value="RCC1_2"/>
    <property type="match status" value="2"/>
</dbReference>
<feature type="repeat" description="RCC1" evidence="2">
    <location>
        <begin position="16"/>
        <end position="54"/>
    </location>
</feature>
<dbReference type="PANTHER" id="PTHR22870:SF360">
    <property type="entry name" value="ULTRAVIOLET-B RECEPTOR UVR8"/>
    <property type="match status" value="1"/>
</dbReference>
<dbReference type="InterPro" id="IPR009091">
    <property type="entry name" value="RCC1/BLIP-II"/>
</dbReference>
<proteinExistence type="predicted"/>
<dbReference type="PROSITE" id="PS50012">
    <property type="entry name" value="RCC1_3"/>
    <property type="match status" value="2"/>
</dbReference>
<feature type="repeat" description="RCC1" evidence="2">
    <location>
        <begin position="55"/>
        <end position="103"/>
    </location>
</feature>
<comment type="caution">
    <text evidence="3">The sequence shown here is derived from an EMBL/GenBank/DDBJ whole genome shotgun (WGS) entry which is preliminary data.</text>
</comment>
<name>A0ABD1TC12_9LAMI</name>
<dbReference type="Proteomes" id="UP001604277">
    <property type="component" value="Unassembled WGS sequence"/>
</dbReference>
<protein>
    <submittedName>
        <fullName evidence="3">Ultraviolet-B receptor UVR8</fullName>
    </submittedName>
</protein>
<keyword evidence="3" id="KW-0675">Receptor</keyword>